<accession>A0A2R7Y189</accession>
<dbReference type="AlphaFoldDB" id="A0A2R7Y189"/>
<reference evidence="1 2" key="1">
    <citation type="journal article" date="2018" name="Syst. Appl. Microbiol.">
        <title>A new symbiotic nanoarchaeote (Candidatus Nanoclepta minutus) and its host (Zestosphaera tikiterensis gen. nov., sp. nov.) from a New Zealand hot spring.</title>
        <authorList>
            <person name="St John E."/>
            <person name="Liu Y."/>
            <person name="Podar M."/>
            <person name="Stott M.B."/>
            <person name="Meneghin J."/>
            <person name="Chen Z."/>
            <person name="Lagutin K."/>
            <person name="Mitchell K."/>
            <person name="Reysenbach A.L."/>
        </authorList>
    </citation>
    <scope>NUCLEOTIDE SEQUENCE [LARGE SCALE GENOMIC DNA]</scope>
    <source>
        <strain evidence="1">NZ3</strain>
    </source>
</reference>
<name>A0A2R7Y189_9CREN</name>
<gene>
    <name evidence="1" type="ORF">B7O98_09615</name>
</gene>
<protein>
    <submittedName>
        <fullName evidence="1">Uncharacterized protein</fullName>
    </submittedName>
</protein>
<evidence type="ECO:0000313" key="2">
    <source>
        <dbReference type="Proteomes" id="UP000244093"/>
    </source>
</evidence>
<evidence type="ECO:0000313" key="1">
    <source>
        <dbReference type="EMBL" id="PUA31209.1"/>
    </source>
</evidence>
<proteinExistence type="predicted"/>
<organism evidence="1 2">
    <name type="scientific">Zestosphaera tikiterensis</name>
    <dbReference type="NCBI Taxonomy" id="1973259"/>
    <lineage>
        <taxon>Archaea</taxon>
        <taxon>Thermoproteota</taxon>
        <taxon>Thermoprotei</taxon>
        <taxon>Desulfurococcales</taxon>
        <taxon>Desulfurococcaceae</taxon>
        <taxon>Zestosphaera</taxon>
    </lineage>
</organism>
<sequence length="384" mass="42772">MYNQKAVFGMVLALMIMASALAMWNETLRVNVSVSMGDVDWKFQKVEWLDACDSTSGKDWNVIPPSNEPKQVDKDVGCTSVSISEDGHTLDITLSNVYPWYYTEVKASIVNTGTIPIKVSKLTIDGEEYPPTSREIYLDINNDHQPDLLIMWEGPEYCEQIHPGQSTDLVIKVLVLQNAPQGLTTSISVGLTAIQWNELTCPPPTTTPPTYKPTINNGNFTGCSLNGWSTGFDNKWKEKDKDKDKTKWEAVKDDKNDPALDGCAAKFDGELEGKDTVNAFAWLYQYFTVSVSTSFNVVIRYKVTQVADHGANVTLRFGVWDGSNWVCMGSQTIVYGTGPSGGIPYREYSVSCSLTPGSYQLRLEIENDKSNNFVMLVDYFTIDC</sequence>
<dbReference type="EMBL" id="NBVN01000018">
    <property type="protein sequence ID" value="PUA31209.1"/>
    <property type="molecule type" value="Genomic_DNA"/>
</dbReference>
<dbReference type="Proteomes" id="UP000244093">
    <property type="component" value="Unassembled WGS sequence"/>
</dbReference>
<comment type="caution">
    <text evidence="1">The sequence shown here is derived from an EMBL/GenBank/DDBJ whole genome shotgun (WGS) entry which is preliminary data.</text>
</comment>